<sequence length="281" mass="30600">MEYSRSIQMYISQLVEETVREVLGNQSNSGETSGRQKLIVANWKMNMSLQTITSFVEKLTLAHVRSDVVICPSFPYLFPLSELIQKFNCDVELGAQDLHWNESGAYTGEVSAKMLLEADCHYVLIGHSERRDSGETDEMISKKVKQAISSGLKPILCVGESQGQRQIGKTAEVIRKQVLLALEGIEDISSLVIAYEPVWAIGTGLSATPEQAQSVHQLIRKTIDVQYGSISESIPLLYGGSVKPENASGLSAMTDIDGALVGGASLDAESFAAIIRGFERG</sequence>
<comment type="function">
    <text evidence="5">Involved in the gluconeogenesis. Catalyzes stereospecifically the conversion of dihydroxyacetone phosphate (DHAP) to D-glyceraldehyde-3-phosphate (G3P).</text>
</comment>
<name>A0ABS6JE90_9BACI</name>
<dbReference type="RefSeq" id="WP_217066115.1">
    <property type="nucleotide sequence ID" value="NZ_JAHQCS010000090.1"/>
</dbReference>
<dbReference type="InterPro" id="IPR022896">
    <property type="entry name" value="TrioseP_Isoase_bac/euk"/>
</dbReference>
<feature type="active site" description="Proton acceptor" evidence="5">
    <location>
        <position position="196"/>
    </location>
</feature>
<comment type="pathway">
    <text evidence="5 6">Carbohydrate biosynthesis; gluconeogenesis.</text>
</comment>
<feature type="binding site" evidence="5">
    <location>
        <begin position="262"/>
        <end position="263"/>
    </location>
    <ligand>
        <name>substrate</name>
    </ligand>
</feature>
<evidence type="ECO:0000313" key="8">
    <source>
        <dbReference type="Proteomes" id="UP000784880"/>
    </source>
</evidence>
<keyword evidence="5 6" id="KW-0413">Isomerase</keyword>
<evidence type="ECO:0000256" key="4">
    <source>
        <dbReference type="ARBA" id="ARBA00023152"/>
    </source>
</evidence>
<dbReference type="HAMAP" id="MF_00147_B">
    <property type="entry name" value="TIM_B"/>
    <property type="match status" value="1"/>
</dbReference>
<evidence type="ECO:0000313" key="7">
    <source>
        <dbReference type="EMBL" id="MBU9711966.1"/>
    </source>
</evidence>
<feature type="active site" description="Electrophile" evidence="5">
    <location>
        <position position="127"/>
    </location>
</feature>
<evidence type="ECO:0000256" key="3">
    <source>
        <dbReference type="ARBA" id="ARBA00022490"/>
    </source>
</evidence>
<keyword evidence="5" id="KW-0597">Phosphoprotein</keyword>
<dbReference type="EC" id="5.3.1.1" evidence="5 6"/>
<comment type="pathway">
    <text evidence="5 6">Carbohydrate degradation; glycolysis; D-glyceraldehyde 3-phosphate from glycerone phosphate: step 1/1.</text>
</comment>
<dbReference type="InterPro" id="IPR020861">
    <property type="entry name" value="Triosephosphate_isomerase_AS"/>
</dbReference>
<organism evidence="7 8">
    <name type="scientific">Evansella tamaricis</name>
    <dbReference type="NCBI Taxonomy" id="2069301"/>
    <lineage>
        <taxon>Bacteria</taxon>
        <taxon>Bacillati</taxon>
        <taxon>Bacillota</taxon>
        <taxon>Bacilli</taxon>
        <taxon>Bacillales</taxon>
        <taxon>Bacillaceae</taxon>
        <taxon>Evansella</taxon>
    </lineage>
</organism>
<feature type="binding site" evidence="5">
    <location>
        <begin position="42"/>
        <end position="44"/>
    </location>
    <ligand>
        <name>substrate</name>
    </ligand>
</feature>
<dbReference type="InterPro" id="IPR000652">
    <property type="entry name" value="Triosephosphate_isomerase"/>
</dbReference>
<feature type="binding site" evidence="5">
    <location>
        <position position="202"/>
    </location>
    <ligand>
        <name>substrate</name>
    </ligand>
</feature>
<keyword evidence="8" id="KW-1185">Reference proteome</keyword>
<keyword evidence="2 5" id="KW-0312">Gluconeogenesis</keyword>
<gene>
    <name evidence="5 7" type="primary">tpiA</name>
    <name evidence="7" type="ORF">KS419_09470</name>
</gene>
<dbReference type="EMBL" id="JAHQCS010000090">
    <property type="protein sequence ID" value="MBU9711966.1"/>
    <property type="molecule type" value="Genomic_DNA"/>
</dbReference>
<comment type="similarity">
    <text evidence="1 5 6">Belongs to the triosephosphate isomerase family.</text>
</comment>
<reference evidence="7 8" key="1">
    <citation type="submission" date="2021-06" db="EMBL/GenBank/DDBJ databases">
        <title>Bacillus sp. RD4P76, an endophyte from a halophyte.</title>
        <authorList>
            <person name="Sun J.-Q."/>
        </authorList>
    </citation>
    <scope>NUCLEOTIDE SEQUENCE [LARGE SCALE GENOMIC DNA]</scope>
    <source>
        <strain evidence="7 8">CGMCC 1.15917</strain>
    </source>
</reference>
<comment type="caution">
    <text evidence="7">The sequence shown here is derived from an EMBL/GenBank/DDBJ whole genome shotgun (WGS) entry which is preliminary data.</text>
</comment>
<dbReference type="PROSITE" id="PS00171">
    <property type="entry name" value="TIM_1"/>
    <property type="match status" value="1"/>
</dbReference>
<dbReference type="CDD" id="cd00311">
    <property type="entry name" value="TIM"/>
    <property type="match status" value="1"/>
</dbReference>
<evidence type="ECO:0000256" key="1">
    <source>
        <dbReference type="ARBA" id="ARBA00007422"/>
    </source>
</evidence>
<comment type="subunit">
    <text evidence="5 6">Homodimer.</text>
</comment>
<dbReference type="NCBIfam" id="TIGR00419">
    <property type="entry name" value="tim"/>
    <property type="match status" value="1"/>
</dbReference>
<dbReference type="Pfam" id="PF00121">
    <property type="entry name" value="TIM"/>
    <property type="match status" value="1"/>
</dbReference>
<dbReference type="GO" id="GO:0004807">
    <property type="term" value="F:triose-phosphate isomerase activity"/>
    <property type="evidence" value="ECO:0007669"/>
    <property type="project" value="UniProtKB-EC"/>
</dbReference>
<evidence type="ECO:0000256" key="5">
    <source>
        <dbReference type="HAMAP-Rule" id="MF_00147"/>
    </source>
</evidence>
<keyword evidence="4 5" id="KW-0324">Glycolysis</keyword>
<accession>A0ABS6JE90</accession>
<feature type="binding site" evidence="5">
    <location>
        <position position="241"/>
    </location>
    <ligand>
        <name>substrate</name>
    </ligand>
</feature>
<dbReference type="PANTHER" id="PTHR21139">
    <property type="entry name" value="TRIOSEPHOSPHATE ISOMERASE"/>
    <property type="match status" value="1"/>
</dbReference>
<proteinExistence type="inferred from homology"/>
<evidence type="ECO:0000256" key="2">
    <source>
        <dbReference type="ARBA" id="ARBA00022432"/>
    </source>
</evidence>
<protein>
    <recommendedName>
        <fullName evidence="5 6">Triosephosphate isomerase</fullName>
        <shortName evidence="5">TIM</shortName>
        <shortName evidence="5">TPI</shortName>
        <ecNumber evidence="5 6">5.3.1.1</ecNumber>
    </recommendedName>
    <alternativeName>
        <fullName evidence="5">Triose-phosphate isomerase</fullName>
    </alternativeName>
</protein>
<dbReference type="Proteomes" id="UP000784880">
    <property type="component" value="Unassembled WGS sequence"/>
</dbReference>
<feature type="modified residue" description="Phosphoserine" evidence="5">
    <location>
        <position position="241"/>
    </location>
</feature>
<evidence type="ECO:0000256" key="6">
    <source>
        <dbReference type="RuleBase" id="RU363013"/>
    </source>
</evidence>
<dbReference type="PANTHER" id="PTHR21139:SF42">
    <property type="entry name" value="TRIOSEPHOSPHATE ISOMERASE"/>
    <property type="match status" value="1"/>
</dbReference>
<keyword evidence="3 5" id="KW-0963">Cytoplasm</keyword>
<dbReference type="PROSITE" id="PS51440">
    <property type="entry name" value="TIM_2"/>
    <property type="match status" value="1"/>
</dbReference>
<comment type="subcellular location">
    <subcellularLocation>
        <location evidence="5 6">Cytoplasm</location>
    </subcellularLocation>
</comment>
<comment type="catalytic activity">
    <reaction evidence="5 6">
        <text>D-glyceraldehyde 3-phosphate = dihydroxyacetone phosphate</text>
        <dbReference type="Rhea" id="RHEA:18585"/>
        <dbReference type="ChEBI" id="CHEBI:57642"/>
        <dbReference type="ChEBI" id="CHEBI:59776"/>
        <dbReference type="EC" id="5.3.1.1"/>
    </reaction>
</comment>